<dbReference type="Proteomes" id="UP001595900">
    <property type="component" value="Unassembled WGS sequence"/>
</dbReference>
<feature type="transmembrane region" description="Helical" evidence="8">
    <location>
        <begin position="153"/>
        <end position="177"/>
    </location>
</feature>
<feature type="transmembrane region" description="Helical" evidence="8">
    <location>
        <begin position="80"/>
        <end position="97"/>
    </location>
</feature>
<organism evidence="9 10">
    <name type="scientific">Gryllotalpicola reticulitermitis</name>
    <dbReference type="NCBI Taxonomy" id="1184153"/>
    <lineage>
        <taxon>Bacteria</taxon>
        <taxon>Bacillati</taxon>
        <taxon>Actinomycetota</taxon>
        <taxon>Actinomycetes</taxon>
        <taxon>Micrococcales</taxon>
        <taxon>Microbacteriaceae</taxon>
        <taxon>Gryllotalpicola</taxon>
    </lineage>
</organism>
<name>A0ABV8Q4S7_9MICO</name>
<feature type="transmembrane region" description="Helical" evidence="8">
    <location>
        <begin position="55"/>
        <end position="73"/>
    </location>
</feature>
<evidence type="ECO:0000256" key="4">
    <source>
        <dbReference type="ARBA" id="ARBA00022679"/>
    </source>
</evidence>
<evidence type="ECO:0000256" key="1">
    <source>
        <dbReference type="ARBA" id="ARBA00004651"/>
    </source>
</evidence>
<proteinExistence type="predicted"/>
<evidence type="ECO:0000256" key="7">
    <source>
        <dbReference type="ARBA" id="ARBA00023136"/>
    </source>
</evidence>
<dbReference type="PANTHER" id="PTHR33908:SF3">
    <property type="entry name" value="UNDECAPRENYL PHOSPHATE-ALPHA-4-AMINO-4-DEOXY-L-ARABINOSE ARABINOSYL TRANSFERASE"/>
    <property type="match status" value="1"/>
</dbReference>
<feature type="transmembrane region" description="Helical" evidence="8">
    <location>
        <begin position="103"/>
        <end position="120"/>
    </location>
</feature>
<dbReference type="EMBL" id="JBHSCN010000002">
    <property type="protein sequence ID" value="MFC4242360.1"/>
    <property type="molecule type" value="Genomic_DNA"/>
</dbReference>
<evidence type="ECO:0000256" key="2">
    <source>
        <dbReference type="ARBA" id="ARBA00022475"/>
    </source>
</evidence>
<reference evidence="10" key="1">
    <citation type="journal article" date="2019" name="Int. J. Syst. Evol. Microbiol.">
        <title>The Global Catalogue of Microorganisms (GCM) 10K type strain sequencing project: providing services to taxonomists for standard genome sequencing and annotation.</title>
        <authorList>
            <consortium name="The Broad Institute Genomics Platform"/>
            <consortium name="The Broad Institute Genome Sequencing Center for Infectious Disease"/>
            <person name="Wu L."/>
            <person name="Ma J."/>
        </authorList>
    </citation>
    <scope>NUCLEOTIDE SEQUENCE [LARGE SCALE GENOMIC DNA]</scope>
    <source>
        <strain evidence="10">CGMCC 1.10363</strain>
    </source>
</reference>
<keyword evidence="3" id="KW-0328">Glycosyltransferase</keyword>
<feature type="transmembrane region" description="Helical" evidence="8">
    <location>
        <begin position="129"/>
        <end position="147"/>
    </location>
</feature>
<sequence length="478" mass="51364">MSASGRAWVAGAIAALLSFAASWVPSYWADEVATLRASALSPGALLDFTTTRTDAVHALFYLVMHYWTAVFGASEGATRGLSALGVGVATALTMLLADALQRPRLGLVAAVLFALMPRVTEAGEEARSYAWTAAIAAGLWLLLLVAMKRGRWWWVALGTVAALSVSFFLLSATLAVAQFVFVAVRQRRALLPVLAAWAAAAVVASPVIYFAWHQRSQVAWLGTSAALNPWSALLEPWAETSWGFGIAASVLLIWGAVRWRAAVARACPEYLLLAGSWVVVPLVLMVATSLTSNPLYTPRYLTLATPGFALLLAAAAVAIGSRRVAAVAVLIVVAVAVPTYVGQRGPYGKNGGSDLRQLADTVRRHAQRHDGVVFEPSPIRRTLNPRLALYAYPQKFAGLDDVALKVRFPHTATFHDQVVPLANRKPQLRELNTVWVVFAGIDTPCNSGKDAATLRAAGFVTDARYPVHRTVVCRFARQ</sequence>
<keyword evidence="6 8" id="KW-1133">Transmembrane helix</keyword>
<evidence type="ECO:0000256" key="3">
    <source>
        <dbReference type="ARBA" id="ARBA00022676"/>
    </source>
</evidence>
<feature type="transmembrane region" description="Helical" evidence="8">
    <location>
        <begin position="324"/>
        <end position="341"/>
    </location>
</feature>
<protein>
    <recommendedName>
        <fullName evidence="11">Mannosyltransferase</fullName>
    </recommendedName>
</protein>
<evidence type="ECO:0000256" key="6">
    <source>
        <dbReference type="ARBA" id="ARBA00022989"/>
    </source>
</evidence>
<comment type="caution">
    <text evidence="9">The sequence shown here is derived from an EMBL/GenBank/DDBJ whole genome shotgun (WGS) entry which is preliminary data.</text>
</comment>
<feature type="transmembrane region" description="Helical" evidence="8">
    <location>
        <begin position="300"/>
        <end position="319"/>
    </location>
</feature>
<gene>
    <name evidence="9" type="ORF">ACFOYW_03165</name>
</gene>
<accession>A0ABV8Q4S7</accession>
<dbReference type="RefSeq" id="WP_390227191.1">
    <property type="nucleotide sequence ID" value="NZ_JBHSCN010000002.1"/>
</dbReference>
<feature type="transmembrane region" description="Helical" evidence="8">
    <location>
        <begin position="240"/>
        <end position="257"/>
    </location>
</feature>
<keyword evidence="2" id="KW-1003">Cell membrane</keyword>
<keyword evidence="7 8" id="KW-0472">Membrane</keyword>
<keyword evidence="5 8" id="KW-0812">Transmembrane</keyword>
<dbReference type="PANTHER" id="PTHR33908">
    <property type="entry name" value="MANNOSYLTRANSFERASE YKCB-RELATED"/>
    <property type="match status" value="1"/>
</dbReference>
<evidence type="ECO:0000256" key="8">
    <source>
        <dbReference type="SAM" id="Phobius"/>
    </source>
</evidence>
<feature type="transmembrane region" description="Helical" evidence="8">
    <location>
        <begin position="269"/>
        <end position="288"/>
    </location>
</feature>
<feature type="transmembrane region" description="Helical" evidence="8">
    <location>
        <begin position="189"/>
        <end position="212"/>
    </location>
</feature>
<dbReference type="InterPro" id="IPR050297">
    <property type="entry name" value="LipidA_mod_glycosyltrf_83"/>
</dbReference>
<evidence type="ECO:0000313" key="10">
    <source>
        <dbReference type="Proteomes" id="UP001595900"/>
    </source>
</evidence>
<keyword evidence="10" id="KW-1185">Reference proteome</keyword>
<evidence type="ECO:0008006" key="11">
    <source>
        <dbReference type="Google" id="ProtNLM"/>
    </source>
</evidence>
<evidence type="ECO:0000313" key="9">
    <source>
        <dbReference type="EMBL" id="MFC4242360.1"/>
    </source>
</evidence>
<evidence type="ECO:0000256" key="5">
    <source>
        <dbReference type="ARBA" id="ARBA00022692"/>
    </source>
</evidence>
<comment type="subcellular location">
    <subcellularLocation>
        <location evidence="1">Cell membrane</location>
        <topology evidence="1">Multi-pass membrane protein</topology>
    </subcellularLocation>
</comment>
<keyword evidence="4" id="KW-0808">Transferase</keyword>